<sequence length="137" mass="15213">MEEICAEAGITRLAWRVKLQCPLTCGANKVFTDRLESCPRTCENHFFGTRKDCYSLPGSEGCQCNPGFLLDGMKCVKPENCRCLEGCRDVSSRCSKWAAEGKCQTNMHIMNEVCRNSCGFCKQIGESVVALLNSQIL</sequence>
<dbReference type="PANTHER" id="PTHR46160">
    <property type="entry name" value="ALPHA-TECTORIN-RELATED"/>
    <property type="match status" value="1"/>
</dbReference>
<evidence type="ECO:0000313" key="4">
    <source>
        <dbReference type="Proteomes" id="UP000784294"/>
    </source>
</evidence>
<protein>
    <recommendedName>
        <fullName evidence="2">ShKT domain-containing protein</fullName>
    </recommendedName>
</protein>
<dbReference type="Gene3D" id="2.10.25.10">
    <property type="entry name" value="Laminin"/>
    <property type="match status" value="1"/>
</dbReference>
<accession>A0A3S5C385</accession>
<evidence type="ECO:0000313" key="3">
    <source>
        <dbReference type="EMBL" id="VEL32347.1"/>
    </source>
</evidence>
<dbReference type="InterPro" id="IPR052749">
    <property type="entry name" value="Alpha-tectorin"/>
</dbReference>
<dbReference type="SMART" id="SM00254">
    <property type="entry name" value="ShKT"/>
    <property type="match status" value="1"/>
</dbReference>
<dbReference type="InterPro" id="IPR002919">
    <property type="entry name" value="TIL_dom"/>
</dbReference>
<dbReference type="Gene3D" id="1.10.10.1940">
    <property type="match status" value="1"/>
</dbReference>
<comment type="caution">
    <text evidence="1">Lacks conserved residue(s) required for the propagation of feature annotation.</text>
</comment>
<feature type="disulfide bond" evidence="1">
    <location>
        <begin position="87"/>
        <end position="121"/>
    </location>
</feature>
<dbReference type="InterPro" id="IPR036084">
    <property type="entry name" value="Ser_inhib-like_sf"/>
</dbReference>
<dbReference type="InterPro" id="IPR003582">
    <property type="entry name" value="ShKT_dom"/>
</dbReference>
<dbReference type="EMBL" id="CAAALY010133257">
    <property type="protein sequence ID" value="VEL32347.1"/>
    <property type="molecule type" value="Genomic_DNA"/>
</dbReference>
<feature type="domain" description="ShKT" evidence="2">
    <location>
        <begin position="87"/>
        <end position="121"/>
    </location>
</feature>
<dbReference type="SUPFAM" id="SSF57567">
    <property type="entry name" value="Serine protease inhibitors"/>
    <property type="match status" value="1"/>
</dbReference>
<comment type="caution">
    <text evidence="3">The sequence shown here is derived from an EMBL/GenBank/DDBJ whole genome shotgun (WGS) entry which is preliminary data.</text>
</comment>
<dbReference type="PROSITE" id="PS51670">
    <property type="entry name" value="SHKT"/>
    <property type="match status" value="1"/>
</dbReference>
<dbReference type="CDD" id="cd19941">
    <property type="entry name" value="TIL"/>
    <property type="match status" value="1"/>
</dbReference>
<dbReference type="PANTHER" id="PTHR46160:SF8">
    <property type="entry name" value="VWFD DOMAIN-CONTAINING PROTEIN"/>
    <property type="match status" value="1"/>
</dbReference>
<dbReference type="Proteomes" id="UP000784294">
    <property type="component" value="Unassembled WGS sequence"/>
</dbReference>
<evidence type="ECO:0000259" key="2">
    <source>
        <dbReference type="PROSITE" id="PS51670"/>
    </source>
</evidence>
<keyword evidence="4" id="KW-1185">Reference proteome</keyword>
<dbReference type="AlphaFoldDB" id="A0A3S5C385"/>
<organism evidence="3 4">
    <name type="scientific">Protopolystoma xenopodis</name>
    <dbReference type="NCBI Taxonomy" id="117903"/>
    <lineage>
        <taxon>Eukaryota</taxon>
        <taxon>Metazoa</taxon>
        <taxon>Spiralia</taxon>
        <taxon>Lophotrochozoa</taxon>
        <taxon>Platyhelminthes</taxon>
        <taxon>Monogenea</taxon>
        <taxon>Polyopisthocotylea</taxon>
        <taxon>Polystomatidea</taxon>
        <taxon>Polystomatidae</taxon>
        <taxon>Protopolystoma</taxon>
    </lineage>
</organism>
<reference evidence="3" key="1">
    <citation type="submission" date="2018-11" db="EMBL/GenBank/DDBJ databases">
        <authorList>
            <consortium name="Pathogen Informatics"/>
        </authorList>
    </citation>
    <scope>NUCLEOTIDE SEQUENCE</scope>
</reference>
<name>A0A3S5C385_9PLAT</name>
<dbReference type="OrthoDB" id="6114226at2759"/>
<evidence type="ECO:0000256" key="1">
    <source>
        <dbReference type="PROSITE-ProRule" id="PRU01005"/>
    </source>
</evidence>
<keyword evidence="1" id="KW-1015">Disulfide bond</keyword>
<proteinExistence type="predicted"/>
<gene>
    <name evidence="3" type="ORF">PXEA_LOCUS25787</name>
</gene>
<dbReference type="Pfam" id="PF01549">
    <property type="entry name" value="ShK"/>
    <property type="match status" value="1"/>
</dbReference>
<dbReference type="Pfam" id="PF01826">
    <property type="entry name" value="TIL"/>
    <property type="match status" value="1"/>
</dbReference>